<dbReference type="Proteomes" id="UP000190080">
    <property type="component" value="Unassembled WGS sequence"/>
</dbReference>
<evidence type="ECO:0000313" key="3">
    <source>
        <dbReference type="Proteomes" id="UP000190080"/>
    </source>
</evidence>
<dbReference type="AlphaFoldDB" id="A0A1V4IGB0"/>
<feature type="domain" description="DUF4340" evidence="1">
    <location>
        <begin position="79"/>
        <end position="216"/>
    </location>
</feature>
<gene>
    <name evidence="2" type="ORF">CLORY_34830</name>
</gene>
<organism evidence="2 3">
    <name type="scientific">Clostridium oryzae</name>
    <dbReference type="NCBI Taxonomy" id="1450648"/>
    <lineage>
        <taxon>Bacteria</taxon>
        <taxon>Bacillati</taxon>
        <taxon>Bacillota</taxon>
        <taxon>Clostridia</taxon>
        <taxon>Eubacteriales</taxon>
        <taxon>Clostridiaceae</taxon>
        <taxon>Clostridium</taxon>
    </lineage>
</organism>
<dbReference type="InterPro" id="IPR025641">
    <property type="entry name" value="DUF4340"/>
</dbReference>
<dbReference type="Pfam" id="PF14238">
    <property type="entry name" value="DUF4340"/>
    <property type="match status" value="2"/>
</dbReference>
<keyword evidence="3" id="KW-1185">Reference proteome</keyword>
<proteinExistence type="predicted"/>
<comment type="caution">
    <text evidence="2">The sequence shown here is derived from an EMBL/GenBank/DDBJ whole genome shotgun (WGS) entry which is preliminary data.</text>
</comment>
<dbReference type="STRING" id="1450648.CLORY_34830"/>
<evidence type="ECO:0000313" key="2">
    <source>
        <dbReference type="EMBL" id="OPJ58993.1"/>
    </source>
</evidence>
<reference evidence="2 3" key="1">
    <citation type="submission" date="2017-03" db="EMBL/GenBank/DDBJ databases">
        <title>Genome sequence of Clostridium oryzae DSM 28571.</title>
        <authorList>
            <person name="Poehlein A."/>
            <person name="Daniel R."/>
        </authorList>
    </citation>
    <scope>NUCLEOTIDE SEQUENCE [LARGE SCALE GENOMIC DNA]</scope>
    <source>
        <strain evidence="2 3">DSM 28571</strain>
    </source>
</reference>
<feature type="domain" description="DUF4340" evidence="1">
    <location>
        <begin position="226"/>
        <end position="379"/>
    </location>
</feature>
<dbReference type="RefSeq" id="WP_169911668.1">
    <property type="nucleotide sequence ID" value="NZ_MZGV01000052.1"/>
</dbReference>
<name>A0A1V4IGB0_9CLOT</name>
<protein>
    <recommendedName>
        <fullName evidence="1">DUF4340 domain-containing protein</fullName>
    </recommendedName>
</protein>
<evidence type="ECO:0000259" key="1">
    <source>
        <dbReference type="Pfam" id="PF14238"/>
    </source>
</evidence>
<sequence>MKKSWRLLSLLLVLCVLLGGYIFVKNTHNKKDAKKSTSTTNTNSDKSKNVYSVVSTKVKQINIKSKEADITIIKSGKKWKVNKLGDHADESSIEAAVSTLTNITADRVIEKNAKDLSEYGLDKPTSVVTVLLNNGQKQAVELGSEVPGNSMYYLKLADKNTVYAVAISYGQIFKYTLNDLRNKKLASIDTSKVNYMDLKFRNGKEAEFKTNTDSSDASYTPYKLYKYYKTPVGIDGDKFTSAIKNLSEVDFEDVVEENAKDLKKYGLDKPVLSLNIKDKSKGKINLLIGNNKDSNTVYIKEPNSNTVYTMDNSSVKSLIKLNVFSMTFKFANIVNIDLVDKVDIKSKDANYEITMNRTIKKATKKGEKDQTVTKYFINSKQIKDESFKDYYQKLIGLIVDAENDKGIKGNPEVITTFHLNKGKDIVVKYYNYNDDFYTVDKNGIHQFIIAKDKVKSMLNETAKMIK</sequence>
<dbReference type="EMBL" id="MZGV01000052">
    <property type="protein sequence ID" value="OPJ58993.1"/>
    <property type="molecule type" value="Genomic_DNA"/>
</dbReference>
<accession>A0A1V4IGB0</accession>